<dbReference type="GO" id="GO:0000179">
    <property type="term" value="F:rRNA (adenine-N6,N6-)-dimethyltransferase activity"/>
    <property type="evidence" value="ECO:0007669"/>
    <property type="project" value="UniProtKB-UniRule"/>
</dbReference>
<dbReference type="EMBL" id="PCXM01000043">
    <property type="protein sequence ID" value="PIR39950.1"/>
    <property type="molecule type" value="Genomic_DNA"/>
</dbReference>
<dbReference type="PROSITE" id="PS51689">
    <property type="entry name" value="SAM_RNA_A_N6_MT"/>
    <property type="match status" value="1"/>
</dbReference>
<proteinExistence type="inferred from homology"/>
<evidence type="ECO:0000256" key="1">
    <source>
        <dbReference type="ARBA" id="ARBA00022603"/>
    </source>
</evidence>
<comment type="caution">
    <text evidence="6">The sequence shown here is derived from an EMBL/GenBank/DDBJ whole genome shotgun (WGS) entry which is preliminary data.</text>
</comment>
<reference evidence="6 7" key="1">
    <citation type="submission" date="2017-09" db="EMBL/GenBank/DDBJ databases">
        <title>Depth-based differentiation of microbial function through sediment-hosted aquifers and enrichment of novel symbionts in the deep terrestrial subsurface.</title>
        <authorList>
            <person name="Probst A.J."/>
            <person name="Ladd B."/>
            <person name="Jarett J.K."/>
            <person name="Geller-Mcgrath D.E."/>
            <person name="Sieber C.M."/>
            <person name="Emerson J.B."/>
            <person name="Anantharaman K."/>
            <person name="Thomas B.C."/>
            <person name="Malmstrom R."/>
            <person name="Stieglmeier M."/>
            <person name="Klingl A."/>
            <person name="Woyke T."/>
            <person name="Ryan C.M."/>
            <person name="Banfield J.F."/>
        </authorList>
    </citation>
    <scope>NUCLEOTIDE SEQUENCE [LARGE SCALE GENOMIC DNA]</scope>
    <source>
        <strain evidence="6">CG10_big_fil_rev_8_21_14_0_10_34_34</strain>
    </source>
</reference>
<dbReference type="InterPro" id="IPR023165">
    <property type="entry name" value="rRNA_Ade_diMease-like_C"/>
</dbReference>
<accession>A0A2H0R0C0</accession>
<protein>
    <recommendedName>
        <fullName evidence="8">Ribosomal RNA adenine methylase transferase N-terminal domain-containing protein</fullName>
    </recommendedName>
</protein>
<keyword evidence="3 5" id="KW-0949">S-adenosyl-L-methionine</keyword>
<evidence type="ECO:0000313" key="6">
    <source>
        <dbReference type="EMBL" id="PIR39950.1"/>
    </source>
</evidence>
<evidence type="ECO:0000256" key="5">
    <source>
        <dbReference type="PROSITE-ProRule" id="PRU01026"/>
    </source>
</evidence>
<comment type="similarity">
    <text evidence="5">Belongs to the class I-like SAM-binding methyltransferase superfamily. rRNA adenine N(6)-methyltransferase family.</text>
</comment>
<evidence type="ECO:0000256" key="2">
    <source>
        <dbReference type="ARBA" id="ARBA00022679"/>
    </source>
</evidence>
<dbReference type="AlphaFoldDB" id="A0A2H0R0C0"/>
<dbReference type="Gene3D" id="1.10.8.100">
    <property type="entry name" value="Ribosomal RNA adenine dimethylase-like, domain 2"/>
    <property type="match status" value="1"/>
</dbReference>
<sequence>MYGTPEYGGVIKAGSFYPKPKVDSAIISVRNISKENFLRTLLRFPISQGESLGNLEQKFFEILKKGFAHKRKLLIKNLAEVSRLNLDTSNLKEIFDECGISEKARAENLKVSDWLCLAKKFSPKISDI</sequence>
<feature type="binding site" evidence="5">
    <location>
        <position position="1"/>
    </location>
    <ligand>
        <name>S-adenosyl-L-methionine</name>
        <dbReference type="ChEBI" id="CHEBI:59789"/>
    </ligand>
</feature>
<dbReference type="Proteomes" id="UP000230828">
    <property type="component" value="Unassembled WGS sequence"/>
</dbReference>
<keyword evidence="2 5" id="KW-0808">Transferase</keyword>
<comment type="caution">
    <text evidence="5">Lacks conserved residue(s) required for the propagation of feature annotation.</text>
</comment>
<organism evidence="6 7">
    <name type="scientific">Candidatus Zambryskibacteria bacterium CG10_big_fil_rev_8_21_14_0_10_34_34</name>
    <dbReference type="NCBI Taxonomy" id="1975114"/>
    <lineage>
        <taxon>Bacteria</taxon>
        <taxon>Candidatus Zambryskiibacteriota</taxon>
    </lineage>
</organism>
<evidence type="ECO:0000256" key="3">
    <source>
        <dbReference type="ARBA" id="ARBA00022691"/>
    </source>
</evidence>
<dbReference type="InterPro" id="IPR001737">
    <property type="entry name" value="KsgA/Erm"/>
</dbReference>
<dbReference type="InterPro" id="IPR029063">
    <property type="entry name" value="SAM-dependent_MTases_sf"/>
</dbReference>
<name>A0A2H0R0C0_9BACT</name>
<evidence type="ECO:0000313" key="7">
    <source>
        <dbReference type="Proteomes" id="UP000230828"/>
    </source>
</evidence>
<dbReference type="SUPFAM" id="SSF53335">
    <property type="entry name" value="S-adenosyl-L-methionine-dependent methyltransferases"/>
    <property type="match status" value="1"/>
</dbReference>
<evidence type="ECO:0008006" key="8">
    <source>
        <dbReference type="Google" id="ProtNLM"/>
    </source>
</evidence>
<gene>
    <name evidence="6" type="ORF">COV33_02450</name>
</gene>
<evidence type="ECO:0000256" key="4">
    <source>
        <dbReference type="ARBA" id="ARBA00022884"/>
    </source>
</evidence>
<keyword evidence="1 5" id="KW-0489">Methyltransferase</keyword>
<keyword evidence="4 5" id="KW-0694">RNA-binding</keyword>
<dbReference type="GO" id="GO:0003723">
    <property type="term" value="F:RNA binding"/>
    <property type="evidence" value="ECO:0007669"/>
    <property type="project" value="UniProtKB-UniRule"/>
</dbReference>